<dbReference type="Gene3D" id="1.40.20.10">
    <property type="entry name" value="CHAD domain"/>
    <property type="match status" value="1"/>
</dbReference>
<organism evidence="2 3">
    <name type="scientific">Albidovulum aquaemixtae</name>
    <dbReference type="NCBI Taxonomy" id="1542388"/>
    <lineage>
        <taxon>Bacteria</taxon>
        <taxon>Pseudomonadati</taxon>
        <taxon>Pseudomonadota</taxon>
        <taxon>Alphaproteobacteria</taxon>
        <taxon>Rhodobacterales</taxon>
        <taxon>Paracoccaceae</taxon>
        <taxon>Albidovulum</taxon>
    </lineage>
</organism>
<evidence type="ECO:0000259" key="1">
    <source>
        <dbReference type="PROSITE" id="PS51708"/>
    </source>
</evidence>
<dbReference type="SMART" id="SM00880">
    <property type="entry name" value="CHAD"/>
    <property type="match status" value="1"/>
</dbReference>
<evidence type="ECO:0000313" key="2">
    <source>
        <dbReference type="EMBL" id="SPH16849.1"/>
    </source>
</evidence>
<dbReference type="AlphaFoldDB" id="A0A2R8B2I7"/>
<proteinExistence type="predicted"/>
<gene>
    <name evidence="2" type="ORF">DEA8626_00363</name>
</gene>
<dbReference type="OrthoDB" id="9810907at2"/>
<dbReference type="RefSeq" id="WP_108851347.1">
    <property type="nucleotide sequence ID" value="NZ_OMOQ01000001.1"/>
</dbReference>
<dbReference type="Proteomes" id="UP000244924">
    <property type="component" value="Unassembled WGS sequence"/>
</dbReference>
<dbReference type="PROSITE" id="PS51708">
    <property type="entry name" value="CHAD"/>
    <property type="match status" value="1"/>
</dbReference>
<evidence type="ECO:0000313" key="3">
    <source>
        <dbReference type="Proteomes" id="UP000244924"/>
    </source>
</evidence>
<feature type="domain" description="CHAD" evidence="1">
    <location>
        <begin position="9"/>
        <end position="281"/>
    </location>
</feature>
<dbReference type="InterPro" id="IPR038186">
    <property type="entry name" value="CHAD_dom_sf"/>
</dbReference>
<name>A0A2R8B2I7_9RHOB</name>
<dbReference type="Pfam" id="PF05235">
    <property type="entry name" value="CHAD"/>
    <property type="match status" value="1"/>
</dbReference>
<reference evidence="2 3" key="1">
    <citation type="submission" date="2018-03" db="EMBL/GenBank/DDBJ databases">
        <authorList>
            <person name="Keele B.F."/>
        </authorList>
    </citation>
    <scope>NUCLEOTIDE SEQUENCE [LARGE SCALE GENOMIC DNA]</scope>
    <source>
        <strain evidence="2 3">CECT 8626</strain>
    </source>
</reference>
<dbReference type="PANTHER" id="PTHR39339">
    <property type="entry name" value="SLR1444 PROTEIN"/>
    <property type="match status" value="1"/>
</dbReference>
<sequence>MALAFSEMDKSVTTAVRRIARERLEASLALIDKSSLDRPELVHELRKNVKKTRGLLRLARPDFNRFNRENTALRNAARIISGLRDADILALHFDSIAQRAGMPAKTVARIRAEVLPSSALDAPATSAEDLLKAHRAAIAEIAARVQLWKIGSKGFDALAGGLEHTWKAAQSAKTRAAAAPSGATLHRWRKRIKDHWYHARLLEPIWPEMMAHHVAVADTLGETLGDARDLALLAEALEPMAGAEKLRDLALADETALVRNAQRLSTLFLSEPARNLSRRWRGWWQITFG</sequence>
<dbReference type="PANTHER" id="PTHR39339:SF1">
    <property type="entry name" value="CHAD DOMAIN-CONTAINING PROTEIN"/>
    <property type="match status" value="1"/>
</dbReference>
<keyword evidence="3" id="KW-1185">Reference proteome</keyword>
<dbReference type="EMBL" id="OMOQ01000001">
    <property type="protein sequence ID" value="SPH16849.1"/>
    <property type="molecule type" value="Genomic_DNA"/>
</dbReference>
<accession>A0A2R8B2I7</accession>
<dbReference type="InterPro" id="IPR007899">
    <property type="entry name" value="CHAD_dom"/>
</dbReference>
<protein>
    <recommendedName>
        <fullName evidence="1">CHAD domain-containing protein</fullName>
    </recommendedName>
</protein>